<sequence length="34" mass="4060">TEVCAEAWLTILRDNPKLCRAIGRIHKDFEEKRF</sequence>
<gene>
    <name evidence="1" type="ORF">LCGC14_2548240</name>
</gene>
<dbReference type="EMBL" id="LAZR01041752">
    <property type="protein sequence ID" value="KKL11199.1"/>
    <property type="molecule type" value="Genomic_DNA"/>
</dbReference>
<accession>A0A0F9ANQ3</accession>
<dbReference type="AlphaFoldDB" id="A0A0F9ANQ3"/>
<evidence type="ECO:0000313" key="1">
    <source>
        <dbReference type="EMBL" id="KKL11199.1"/>
    </source>
</evidence>
<proteinExistence type="predicted"/>
<organism evidence="1">
    <name type="scientific">marine sediment metagenome</name>
    <dbReference type="NCBI Taxonomy" id="412755"/>
    <lineage>
        <taxon>unclassified sequences</taxon>
        <taxon>metagenomes</taxon>
        <taxon>ecological metagenomes</taxon>
    </lineage>
</organism>
<reference evidence="1" key="1">
    <citation type="journal article" date="2015" name="Nature">
        <title>Complex archaea that bridge the gap between prokaryotes and eukaryotes.</title>
        <authorList>
            <person name="Spang A."/>
            <person name="Saw J.H."/>
            <person name="Jorgensen S.L."/>
            <person name="Zaremba-Niedzwiedzka K."/>
            <person name="Martijn J."/>
            <person name="Lind A.E."/>
            <person name="van Eijk R."/>
            <person name="Schleper C."/>
            <person name="Guy L."/>
            <person name="Ettema T.J."/>
        </authorList>
    </citation>
    <scope>NUCLEOTIDE SEQUENCE</scope>
</reference>
<protein>
    <submittedName>
        <fullName evidence="1">Uncharacterized protein</fullName>
    </submittedName>
</protein>
<name>A0A0F9ANQ3_9ZZZZ</name>
<comment type="caution">
    <text evidence="1">The sequence shown here is derived from an EMBL/GenBank/DDBJ whole genome shotgun (WGS) entry which is preliminary data.</text>
</comment>
<feature type="non-terminal residue" evidence="1">
    <location>
        <position position="1"/>
    </location>
</feature>